<organism evidence="7 8">
    <name type="scientific">Candidatus Kaiserbacteria bacterium RIFOXYD1_FULL_42_15</name>
    <dbReference type="NCBI Taxonomy" id="1798532"/>
    <lineage>
        <taxon>Bacteria</taxon>
        <taxon>Candidatus Kaiseribacteriota</taxon>
    </lineage>
</organism>
<feature type="transmembrane region" description="Helical" evidence="6">
    <location>
        <begin position="202"/>
        <end position="224"/>
    </location>
</feature>
<feature type="transmembrane region" description="Helical" evidence="6">
    <location>
        <begin position="144"/>
        <end position="167"/>
    </location>
</feature>
<sequence>MHNNRVIEYIFFFVFFAFVSYLVWQIFAPFISALALSAIIVTICYPLFEKISFRMPRKNRTLGALVTTFVVLGIVIIPFAFITSSLVSETLSVYRMAESGSQGEIEVLASNLEQKIQLVIPDFKLDVTSFLQQSAIWLSTHLGAIFAGTASTIFLFFISLIGSFYFFRDGKEFTRWLILVSPLPDKDDEKIFKRLAQSIRSVATGTILIALLQGVLTAVGLSIFGFDRAILWGAVAFFGALIPSVGTSIVWVPAILYSVFQGDFLVAIGASIWGVLAVGLIDNLLGPYLMSRGNNLHPFIILIAVLGGISLFGPIGLIVGPVIVTLFRVLLEIYGSYFVNSSHIKK</sequence>
<comment type="similarity">
    <text evidence="2">Belongs to the autoinducer-2 exporter (AI-2E) (TC 2.A.86) family.</text>
</comment>
<keyword evidence="5 6" id="KW-0472">Membrane</keyword>
<keyword evidence="4 6" id="KW-1133">Transmembrane helix</keyword>
<accession>A0A1F6FT85</accession>
<feature type="transmembrane region" description="Helical" evidence="6">
    <location>
        <begin position="60"/>
        <end position="82"/>
    </location>
</feature>
<protein>
    <recommendedName>
        <fullName evidence="9">AI-2E family transporter</fullName>
    </recommendedName>
</protein>
<evidence type="ECO:0000256" key="3">
    <source>
        <dbReference type="ARBA" id="ARBA00022692"/>
    </source>
</evidence>
<dbReference type="EMBL" id="MFMT01000007">
    <property type="protein sequence ID" value="OGG89074.1"/>
    <property type="molecule type" value="Genomic_DNA"/>
</dbReference>
<evidence type="ECO:0000256" key="5">
    <source>
        <dbReference type="ARBA" id="ARBA00023136"/>
    </source>
</evidence>
<comment type="subcellular location">
    <subcellularLocation>
        <location evidence="1">Membrane</location>
        <topology evidence="1">Multi-pass membrane protein</topology>
    </subcellularLocation>
</comment>
<feature type="transmembrane region" description="Helical" evidence="6">
    <location>
        <begin position="230"/>
        <end position="252"/>
    </location>
</feature>
<feature type="transmembrane region" description="Helical" evidence="6">
    <location>
        <begin position="301"/>
        <end position="327"/>
    </location>
</feature>
<gene>
    <name evidence="7" type="ORF">A2592_02240</name>
</gene>
<dbReference type="Proteomes" id="UP000179230">
    <property type="component" value="Unassembled WGS sequence"/>
</dbReference>
<dbReference type="PANTHER" id="PTHR21716">
    <property type="entry name" value="TRANSMEMBRANE PROTEIN"/>
    <property type="match status" value="1"/>
</dbReference>
<evidence type="ECO:0000256" key="4">
    <source>
        <dbReference type="ARBA" id="ARBA00022989"/>
    </source>
</evidence>
<comment type="caution">
    <text evidence="7">The sequence shown here is derived from an EMBL/GenBank/DDBJ whole genome shotgun (WGS) entry which is preliminary data.</text>
</comment>
<evidence type="ECO:0000313" key="8">
    <source>
        <dbReference type="Proteomes" id="UP000179230"/>
    </source>
</evidence>
<dbReference type="AlphaFoldDB" id="A0A1F6FT85"/>
<reference evidence="7 8" key="1">
    <citation type="journal article" date="2016" name="Nat. Commun.">
        <title>Thousands of microbial genomes shed light on interconnected biogeochemical processes in an aquifer system.</title>
        <authorList>
            <person name="Anantharaman K."/>
            <person name="Brown C.T."/>
            <person name="Hug L.A."/>
            <person name="Sharon I."/>
            <person name="Castelle C.J."/>
            <person name="Probst A.J."/>
            <person name="Thomas B.C."/>
            <person name="Singh A."/>
            <person name="Wilkins M.J."/>
            <person name="Karaoz U."/>
            <person name="Brodie E.L."/>
            <person name="Williams K.H."/>
            <person name="Hubbard S.S."/>
            <person name="Banfield J.F."/>
        </authorList>
    </citation>
    <scope>NUCLEOTIDE SEQUENCE [LARGE SCALE GENOMIC DNA]</scope>
</reference>
<proteinExistence type="inferred from homology"/>
<evidence type="ECO:0000256" key="6">
    <source>
        <dbReference type="SAM" id="Phobius"/>
    </source>
</evidence>
<evidence type="ECO:0008006" key="9">
    <source>
        <dbReference type="Google" id="ProtNLM"/>
    </source>
</evidence>
<evidence type="ECO:0000313" key="7">
    <source>
        <dbReference type="EMBL" id="OGG89074.1"/>
    </source>
</evidence>
<dbReference type="Pfam" id="PF01594">
    <property type="entry name" value="AI-2E_transport"/>
    <property type="match status" value="1"/>
</dbReference>
<feature type="transmembrane region" description="Helical" evidence="6">
    <location>
        <begin position="7"/>
        <end position="24"/>
    </location>
</feature>
<keyword evidence="3 6" id="KW-0812">Transmembrane</keyword>
<feature type="transmembrane region" description="Helical" evidence="6">
    <location>
        <begin position="30"/>
        <end position="48"/>
    </location>
</feature>
<dbReference type="PANTHER" id="PTHR21716:SF4">
    <property type="entry name" value="TRANSMEMBRANE PROTEIN 245"/>
    <property type="match status" value="1"/>
</dbReference>
<dbReference type="InterPro" id="IPR002549">
    <property type="entry name" value="AI-2E-like"/>
</dbReference>
<name>A0A1F6FT85_9BACT</name>
<dbReference type="GO" id="GO:0016020">
    <property type="term" value="C:membrane"/>
    <property type="evidence" value="ECO:0007669"/>
    <property type="project" value="UniProtKB-SubCell"/>
</dbReference>
<feature type="transmembrane region" description="Helical" evidence="6">
    <location>
        <begin position="264"/>
        <end position="281"/>
    </location>
</feature>
<evidence type="ECO:0000256" key="2">
    <source>
        <dbReference type="ARBA" id="ARBA00009773"/>
    </source>
</evidence>
<evidence type="ECO:0000256" key="1">
    <source>
        <dbReference type="ARBA" id="ARBA00004141"/>
    </source>
</evidence>